<dbReference type="NCBIfam" id="NF033634">
    <property type="entry name" value="SLATT_1"/>
    <property type="match status" value="1"/>
</dbReference>
<keyword evidence="3" id="KW-1185">Reference proteome</keyword>
<evidence type="ECO:0000256" key="1">
    <source>
        <dbReference type="SAM" id="Phobius"/>
    </source>
</evidence>
<dbReference type="InterPro" id="IPR025325">
    <property type="entry name" value="DUF4231"/>
</dbReference>
<feature type="transmembrane region" description="Helical" evidence="1">
    <location>
        <begin position="39"/>
        <end position="61"/>
    </location>
</feature>
<name>A0ABX1INL2_STRGB</name>
<gene>
    <name evidence="2" type="ORF">HF200_23045</name>
</gene>
<proteinExistence type="predicted"/>
<organism evidence="2 3">
    <name type="scientific">Streptomyces galbus</name>
    <dbReference type="NCBI Taxonomy" id="33898"/>
    <lineage>
        <taxon>Bacteria</taxon>
        <taxon>Bacillati</taxon>
        <taxon>Actinomycetota</taxon>
        <taxon>Actinomycetes</taxon>
        <taxon>Kitasatosporales</taxon>
        <taxon>Streptomycetaceae</taxon>
        <taxon>Streptomyces</taxon>
    </lineage>
</organism>
<accession>A0ABX1INL2</accession>
<protein>
    <submittedName>
        <fullName evidence="2">DUF4231 domain-containing protein</fullName>
    </submittedName>
</protein>
<dbReference type="EMBL" id="JAAXMD010000248">
    <property type="protein sequence ID" value="NKQ27214.1"/>
    <property type="molecule type" value="Genomic_DNA"/>
</dbReference>
<reference evidence="2 3" key="1">
    <citation type="submission" date="2020-04" db="EMBL/GenBank/DDBJ databases">
        <title>Genome sequence of Streptomyces galbus strain I339.</title>
        <authorList>
            <person name="Silva E.A.N."/>
            <person name="Merces M."/>
            <person name="Castelo Branco A.P.O.T."/>
            <person name="Vasconcelos P.C."/>
            <person name="Costa N.P."/>
            <person name="Marinho G.C.S."/>
            <person name="Oliveira C.J.B."/>
            <person name="Araujo D."/>
            <person name="Rodrigues Junior V.S."/>
            <person name="Almeida R."/>
            <person name="Silva Filho U.R."/>
            <person name="Andrade A.S.A."/>
            <person name="Cibulski S.P."/>
        </authorList>
    </citation>
    <scope>NUCLEOTIDE SEQUENCE [LARGE SCALE GENOMIC DNA]</scope>
    <source>
        <strain evidence="2 3">I339</strain>
    </source>
</reference>
<keyword evidence="1" id="KW-1133">Transmembrane helix</keyword>
<feature type="transmembrane region" description="Helical" evidence="1">
    <location>
        <begin position="67"/>
        <end position="85"/>
    </location>
</feature>
<dbReference type="RefSeq" id="WP_168375172.1">
    <property type="nucleotide sequence ID" value="NZ_JAAXMD010000248.1"/>
</dbReference>
<keyword evidence="1" id="KW-0472">Membrane</keyword>
<evidence type="ECO:0000313" key="3">
    <source>
        <dbReference type="Proteomes" id="UP000744032"/>
    </source>
</evidence>
<evidence type="ECO:0000313" key="2">
    <source>
        <dbReference type="EMBL" id="NKQ27214.1"/>
    </source>
</evidence>
<dbReference type="Pfam" id="PF14015">
    <property type="entry name" value="DUF4231"/>
    <property type="match status" value="1"/>
</dbReference>
<keyword evidence="1" id="KW-0812">Transmembrane</keyword>
<comment type="caution">
    <text evidence="2">The sequence shown here is derived from an EMBL/GenBank/DDBJ whole genome shotgun (WGS) entry which is preliminary data.</text>
</comment>
<sequence>MTTPQTATGATGSGPDYAMGLADRSYAWYQRAATKARRYYRITETLQLLVSAAIPVTAVLAPGEVRVPALLGGVVVVLTGMRSVFHWQDDYLRFSQAREAVEAERRLYRTGAAPYDDESTRERALAAAVTRIEQGEMSAWAQLVSTRGREEPPPVTP</sequence>
<dbReference type="Proteomes" id="UP000744032">
    <property type="component" value="Unassembled WGS sequence"/>
</dbReference>